<dbReference type="Pfam" id="PF01863">
    <property type="entry name" value="YgjP-like"/>
    <property type="match status" value="1"/>
</dbReference>
<sequence length="230" mass="27520">MHNIQYGTKQITFSIANRKRKSIAVEVHPDTSVQIKAPLDCQLEDIKRVVTKRSKWIITQQKFFEQFLPETPKREYVAGETHSYLGRKYILKIIISDENKVKLQGGFLAVYSQKNEEEYIKHLLTEWYYKRATKVFEKVYEEAFQKFSQYNIQKPEIQIKRMKKRWGSYTSSGNILINPELIKAATVCIEYVMIHELCHLIERNHSKKFYTLLKKINPDWQRWKLKLEKV</sequence>
<dbReference type="InterPro" id="IPR002725">
    <property type="entry name" value="YgjP-like_metallopeptidase"/>
</dbReference>
<dbReference type="EMBL" id="RYDJ01000013">
    <property type="protein sequence ID" value="RTZ03575.1"/>
    <property type="molecule type" value="Genomic_DNA"/>
</dbReference>
<dbReference type="Gene3D" id="3.30.2010.10">
    <property type="entry name" value="Metalloproteases ('zincins'), catalytic domain"/>
    <property type="match status" value="1"/>
</dbReference>
<dbReference type="CDD" id="cd07344">
    <property type="entry name" value="M48_yhfN_like"/>
    <property type="match status" value="1"/>
</dbReference>
<dbReference type="AlphaFoldDB" id="A0A432CKP5"/>
<reference evidence="2 3" key="1">
    <citation type="submission" date="2018-12" db="EMBL/GenBank/DDBJ databases">
        <title>Flavobacterium sp. nov., isolated from glacier ice.</title>
        <authorList>
            <person name="Liu Q."/>
            <person name="Xin Y.-H."/>
        </authorList>
    </citation>
    <scope>NUCLEOTIDE SEQUENCE [LARGE SCALE GENOMIC DNA]</scope>
    <source>
        <strain evidence="2 3">RB1N8</strain>
    </source>
</reference>
<feature type="domain" description="YgjP-like metallopeptidase" evidence="1">
    <location>
        <begin position="21"/>
        <end position="229"/>
    </location>
</feature>
<proteinExistence type="predicted"/>
<organism evidence="2 3">
    <name type="scientific">Flavobacterium bomense</name>
    <dbReference type="NCBI Taxonomy" id="2497483"/>
    <lineage>
        <taxon>Bacteria</taxon>
        <taxon>Pseudomonadati</taxon>
        <taxon>Bacteroidota</taxon>
        <taxon>Flavobacteriia</taxon>
        <taxon>Flavobacteriales</taxon>
        <taxon>Flavobacteriaceae</taxon>
        <taxon>Flavobacterium</taxon>
    </lineage>
</organism>
<dbReference type="Proteomes" id="UP000280825">
    <property type="component" value="Unassembled WGS sequence"/>
</dbReference>
<gene>
    <name evidence="2" type="ORF">EKL98_11310</name>
</gene>
<dbReference type="InterPro" id="IPR053136">
    <property type="entry name" value="UTP_pyrophosphatase-like"/>
</dbReference>
<name>A0A432CKP5_9FLAO</name>
<comment type="caution">
    <text evidence="2">The sequence shown here is derived from an EMBL/GenBank/DDBJ whole genome shotgun (WGS) entry which is preliminary data.</text>
</comment>
<evidence type="ECO:0000313" key="2">
    <source>
        <dbReference type="EMBL" id="RTZ03575.1"/>
    </source>
</evidence>
<evidence type="ECO:0000259" key="1">
    <source>
        <dbReference type="Pfam" id="PF01863"/>
    </source>
</evidence>
<keyword evidence="3" id="KW-1185">Reference proteome</keyword>
<protein>
    <submittedName>
        <fullName evidence="2">M48 family peptidase</fullName>
    </submittedName>
</protein>
<evidence type="ECO:0000313" key="3">
    <source>
        <dbReference type="Proteomes" id="UP000280825"/>
    </source>
</evidence>
<dbReference type="RefSeq" id="WP_126562495.1">
    <property type="nucleotide sequence ID" value="NZ_RYDJ01000013.1"/>
</dbReference>
<accession>A0A432CKP5</accession>
<dbReference type="PANTHER" id="PTHR30399:SF1">
    <property type="entry name" value="UTP PYROPHOSPHATASE"/>
    <property type="match status" value="1"/>
</dbReference>
<dbReference type="PANTHER" id="PTHR30399">
    <property type="entry name" value="UNCHARACTERIZED PROTEIN YGJP"/>
    <property type="match status" value="1"/>
</dbReference>